<dbReference type="AlphaFoldDB" id="A0A1H7HQU2"/>
<dbReference type="PROSITE" id="PS51094">
    <property type="entry name" value="PTS_EIIA_TYPE_2"/>
    <property type="match status" value="1"/>
</dbReference>
<evidence type="ECO:0000256" key="11">
    <source>
        <dbReference type="ARBA" id="ARBA00030962"/>
    </source>
</evidence>
<dbReference type="GO" id="GO:0090563">
    <property type="term" value="F:protein-phosphocysteine-sugar phosphotransferase activity"/>
    <property type="evidence" value="ECO:0007669"/>
    <property type="project" value="TreeGrafter"/>
</dbReference>
<evidence type="ECO:0000313" key="13">
    <source>
        <dbReference type="EMBL" id="SEK52706.1"/>
    </source>
</evidence>
<keyword evidence="3" id="KW-0813">Transport</keyword>
<gene>
    <name evidence="13" type="ORF">SAMN02910377_01097</name>
</gene>
<dbReference type="PROSITE" id="PS00372">
    <property type="entry name" value="PTS_EIIA_TYPE_2_HIS"/>
    <property type="match status" value="1"/>
</dbReference>
<evidence type="ECO:0000256" key="10">
    <source>
        <dbReference type="ARBA" id="ARBA00030956"/>
    </source>
</evidence>
<evidence type="ECO:0000256" key="6">
    <source>
        <dbReference type="ARBA" id="ARBA00022679"/>
    </source>
</evidence>
<name>A0A1H7HQU2_9FIRM</name>
<protein>
    <recommendedName>
        <fullName evidence="2">Mannitol-specific phosphotransferase enzyme IIA component</fullName>
    </recommendedName>
    <alternativeName>
        <fullName evidence="10">EIIA</fullName>
    </alternativeName>
    <alternativeName>
        <fullName evidence="11">EIII</fullName>
    </alternativeName>
    <alternativeName>
        <fullName evidence="9">PTS system mannitol-specific EIIA component</fullName>
    </alternativeName>
</protein>
<dbReference type="PANTHER" id="PTHR30181">
    <property type="entry name" value="MANNITOL PERMEASE IIC COMPONENT"/>
    <property type="match status" value="1"/>
</dbReference>
<dbReference type="RefSeq" id="WP_207645727.1">
    <property type="nucleotide sequence ID" value="NZ_FNZX01000006.1"/>
</dbReference>
<dbReference type="InterPro" id="IPR050893">
    <property type="entry name" value="Sugar_PTS"/>
</dbReference>
<evidence type="ECO:0000256" key="3">
    <source>
        <dbReference type="ARBA" id="ARBA00022448"/>
    </source>
</evidence>
<keyword evidence="4" id="KW-0597">Phosphoprotein</keyword>
<comment type="function">
    <text evidence="1">The phosphoenolpyruvate-dependent sugar phosphotransferase system (sugar PTS), a major carbohydrate active transport system, catalyzes the phosphorylation of incoming sugar substrates concomitantly with their translocation across the cell membrane. The enzyme II CmtAB PTS system is involved in D-mannitol transport.</text>
</comment>
<evidence type="ECO:0000256" key="4">
    <source>
        <dbReference type="ARBA" id="ARBA00022553"/>
    </source>
</evidence>
<evidence type="ECO:0000256" key="9">
    <source>
        <dbReference type="ARBA" id="ARBA00029908"/>
    </source>
</evidence>
<dbReference type="GO" id="GO:0005886">
    <property type="term" value="C:plasma membrane"/>
    <property type="evidence" value="ECO:0007669"/>
    <property type="project" value="TreeGrafter"/>
</dbReference>
<organism evidence="13 14">
    <name type="scientific">Pseudobutyrivibrio ruminis</name>
    <dbReference type="NCBI Taxonomy" id="46206"/>
    <lineage>
        <taxon>Bacteria</taxon>
        <taxon>Bacillati</taxon>
        <taxon>Bacillota</taxon>
        <taxon>Clostridia</taxon>
        <taxon>Lachnospirales</taxon>
        <taxon>Lachnospiraceae</taxon>
        <taxon>Pseudobutyrivibrio</taxon>
    </lineage>
</organism>
<evidence type="ECO:0000256" key="8">
    <source>
        <dbReference type="ARBA" id="ARBA00022777"/>
    </source>
</evidence>
<dbReference type="Gene3D" id="3.40.930.10">
    <property type="entry name" value="Mannitol-specific EII, Chain A"/>
    <property type="match status" value="1"/>
</dbReference>
<dbReference type="CDD" id="cd00211">
    <property type="entry name" value="PTS_IIA_fru"/>
    <property type="match status" value="1"/>
</dbReference>
<dbReference type="Pfam" id="PF00359">
    <property type="entry name" value="PTS_EIIA_2"/>
    <property type="match status" value="1"/>
</dbReference>
<dbReference type="InterPro" id="IPR016152">
    <property type="entry name" value="PTrfase/Anion_transptr"/>
</dbReference>
<dbReference type="InterPro" id="IPR002178">
    <property type="entry name" value="PTS_EIIA_type-2_dom"/>
</dbReference>
<dbReference type="EMBL" id="FNZX01000006">
    <property type="protein sequence ID" value="SEK52706.1"/>
    <property type="molecule type" value="Genomic_DNA"/>
</dbReference>
<dbReference type="GO" id="GO:0016301">
    <property type="term" value="F:kinase activity"/>
    <property type="evidence" value="ECO:0007669"/>
    <property type="project" value="UniProtKB-KW"/>
</dbReference>
<evidence type="ECO:0000256" key="7">
    <source>
        <dbReference type="ARBA" id="ARBA00022683"/>
    </source>
</evidence>
<evidence type="ECO:0000259" key="12">
    <source>
        <dbReference type="PROSITE" id="PS51094"/>
    </source>
</evidence>
<accession>A0A1H7HQU2</accession>
<sequence length="139" mass="15283">MVLEKRNILLNQRPDTKENVIKRIGAIFSAEGYTDDNYTQAMLEKETIFNTYMGNFVALPHGIEAAKKDIRKTGIVLMTVPEGQEWGAAEKPKVIIGVAAVGDEHLEILSKIALSFSDADGIDRLLGMSEDDISAIFEG</sequence>
<proteinExistence type="predicted"/>
<feature type="domain" description="PTS EIIA type-2" evidence="12">
    <location>
        <begin position="1"/>
        <end position="139"/>
    </location>
</feature>
<reference evidence="14" key="1">
    <citation type="submission" date="2016-10" db="EMBL/GenBank/DDBJ databases">
        <authorList>
            <person name="Varghese N."/>
        </authorList>
    </citation>
    <scope>NUCLEOTIDE SEQUENCE [LARGE SCALE GENOMIC DNA]</scope>
    <source>
        <strain evidence="14">ACV-9</strain>
    </source>
</reference>
<evidence type="ECO:0000256" key="1">
    <source>
        <dbReference type="ARBA" id="ARBA00002434"/>
    </source>
</evidence>
<evidence type="ECO:0000256" key="2">
    <source>
        <dbReference type="ARBA" id="ARBA00014783"/>
    </source>
</evidence>
<keyword evidence="14" id="KW-1185">Reference proteome</keyword>
<dbReference type="PANTHER" id="PTHR30181:SF2">
    <property type="entry name" value="PTS SYSTEM MANNITOL-SPECIFIC EIICBA COMPONENT"/>
    <property type="match status" value="1"/>
</dbReference>
<evidence type="ECO:0000313" key="14">
    <source>
        <dbReference type="Proteomes" id="UP000182321"/>
    </source>
</evidence>
<keyword evidence="6" id="KW-0808">Transferase</keyword>
<keyword evidence="5" id="KW-0762">Sugar transport</keyword>
<dbReference type="SUPFAM" id="SSF55804">
    <property type="entry name" value="Phoshotransferase/anion transport protein"/>
    <property type="match status" value="1"/>
</dbReference>
<evidence type="ECO:0000256" key="5">
    <source>
        <dbReference type="ARBA" id="ARBA00022597"/>
    </source>
</evidence>
<keyword evidence="7" id="KW-0598">Phosphotransferase system</keyword>
<keyword evidence="8" id="KW-0418">Kinase</keyword>
<dbReference type="GO" id="GO:0009401">
    <property type="term" value="P:phosphoenolpyruvate-dependent sugar phosphotransferase system"/>
    <property type="evidence" value="ECO:0007669"/>
    <property type="project" value="UniProtKB-KW"/>
</dbReference>
<dbReference type="Proteomes" id="UP000182321">
    <property type="component" value="Unassembled WGS sequence"/>
</dbReference>